<name>A0A6A6JFU4_WESOR</name>
<dbReference type="GeneID" id="54556272"/>
<reference evidence="1" key="1">
    <citation type="journal article" date="2020" name="Stud. Mycol.">
        <title>101 Dothideomycetes genomes: a test case for predicting lifestyles and emergence of pathogens.</title>
        <authorList>
            <person name="Haridas S."/>
            <person name="Albert R."/>
            <person name="Binder M."/>
            <person name="Bloem J."/>
            <person name="Labutti K."/>
            <person name="Salamov A."/>
            <person name="Andreopoulos B."/>
            <person name="Baker S."/>
            <person name="Barry K."/>
            <person name="Bills G."/>
            <person name="Bluhm B."/>
            <person name="Cannon C."/>
            <person name="Castanera R."/>
            <person name="Culley D."/>
            <person name="Daum C."/>
            <person name="Ezra D."/>
            <person name="Gonzalez J."/>
            <person name="Henrissat B."/>
            <person name="Kuo A."/>
            <person name="Liang C."/>
            <person name="Lipzen A."/>
            <person name="Lutzoni F."/>
            <person name="Magnuson J."/>
            <person name="Mondo S."/>
            <person name="Nolan M."/>
            <person name="Ohm R."/>
            <person name="Pangilinan J."/>
            <person name="Park H.-J."/>
            <person name="Ramirez L."/>
            <person name="Alfaro M."/>
            <person name="Sun H."/>
            <person name="Tritt A."/>
            <person name="Yoshinaga Y."/>
            <person name="Zwiers L.-H."/>
            <person name="Turgeon B."/>
            <person name="Goodwin S."/>
            <person name="Spatafora J."/>
            <person name="Crous P."/>
            <person name="Grigoriev I."/>
        </authorList>
    </citation>
    <scope>NUCLEOTIDE SEQUENCE</scope>
    <source>
        <strain evidence="1">CBS 379.55</strain>
    </source>
</reference>
<dbReference type="OrthoDB" id="4500473at2759"/>
<dbReference type="RefSeq" id="XP_033652736.1">
    <property type="nucleotide sequence ID" value="XM_033803097.1"/>
</dbReference>
<accession>A0A6A6JFU4</accession>
<organism evidence="1 2">
    <name type="scientific">Westerdykella ornata</name>
    <dbReference type="NCBI Taxonomy" id="318751"/>
    <lineage>
        <taxon>Eukaryota</taxon>
        <taxon>Fungi</taxon>
        <taxon>Dikarya</taxon>
        <taxon>Ascomycota</taxon>
        <taxon>Pezizomycotina</taxon>
        <taxon>Dothideomycetes</taxon>
        <taxon>Pleosporomycetidae</taxon>
        <taxon>Pleosporales</taxon>
        <taxon>Sporormiaceae</taxon>
        <taxon>Westerdykella</taxon>
    </lineage>
</organism>
<dbReference type="Proteomes" id="UP000800097">
    <property type="component" value="Unassembled WGS sequence"/>
</dbReference>
<gene>
    <name evidence="1" type="ORF">EI97DRAFT_80506</name>
</gene>
<dbReference type="AlphaFoldDB" id="A0A6A6JFU4"/>
<evidence type="ECO:0000313" key="2">
    <source>
        <dbReference type="Proteomes" id="UP000800097"/>
    </source>
</evidence>
<evidence type="ECO:0000313" key="1">
    <source>
        <dbReference type="EMBL" id="KAF2275197.1"/>
    </source>
</evidence>
<keyword evidence="2" id="KW-1185">Reference proteome</keyword>
<dbReference type="EMBL" id="ML986498">
    <property type="protein sequence ID" value="KAF2275197.1"/>
    <property type="molecule type" value="Genomic_DNA"/>
</dbReference>
<sequence>MPSDKTYHQRPTYFLAPPHACLPHSPICLGAIIPSPSLPDEPLYIPPSLPASILPSTYTQTNWSGTHIQKSSAHMGVWTSFLQHIVGIGADASYASASTLHQRWDVDQMHTLGFVPTRAFLHECVSSEEVAEYLSANAFREKNGENEEEGWEEVEVERLGEELGGEGFELEVREVGEGSDVEEGCVCVLPEVVM</sequence>
<protein>
    <submittedName>
        <fullName evidence="1">Uncharacterized protein</fullName>
    </submittedName>
</protein>
<proteinExistence type="predicted"/>